<organism evidence="2 3">
    <name type="scientific">Halohasta litorea</name>
    <dbReference type="NCBI Taxonomy" id="869891"/>
    <lineage>
        <taxon>Archaea</taxon>
        <taxon>Methanobacteriati</taxon>
        <taxon>Methanobacteriota</taxon>
        <taxon>Stenosarchaea group</taxon>
        <taxon>Halobacteria</taxon>
        <taxon>Halobacteriales</taxon>
        <taxon>Haloferacaceae</taxon>
        <taxon>Halohasta</taxon>
    </lineage>
</organism>
<proteinExistence type="predicted"/>
<evidence type="ECO:0000256" key="1">
    <source>
        <dbReference type="SAM" id="MobiDB-lite"/>
    </source>
</evidence>
<dbReference type="RefSeq" id="WP_256396079.1">
    <property type="nucleotide sequence ID" value="NZ_JANHDJ010000003.1"/>
</dbReference>
<protein>
    <submittedName>
        <fullName evidence="2">TM1802 family CRISPR-associated protein</fullName>
    </submittedName>
</protein>
<feature type="compositionally biased region" description="Acidic residues" evidence="1">
    <location>
        <begin position="565"/>
        <end position="574"/>
    </location>
</feature>
<dbReference type="EMBL" id="JBHUDM010000003">
    <property type="protein sequence ID" value="MFD1642680.1"/>
    <property type="molecule type" value="Genomic_DNA"/>
</dbReference>
<dbReference type="AlphaFoldDB" id="A0ABD6DBJ5"/>
<reference evidence="2 3" key="1">
    <citation type="journal article" date="2019" name="Int. J. Syst. Evol. Microbiol.">
        <title>The Global Catalogue of Microorganisms (GCM) 10K type strain sequencing project: providing services to taxonomists for standard genome sequencing and annotation.</title>
        <authorList>
            <consortium name="The Broad Institute Genomics Platform"/>
            <consortium name="The Broad Institute Genome Sequencing Center for Infectious Disease"/>
            <person name="Wu L."/>
            <person name="Ma J."/>
        </authorList>
    </citation>
    <scope>NUCLEOTIDE SEQUENCE [LARGE SCALE GENOMIC DNA]</scope>
    <source>
        <strain evidence="2 3">CGMCC 1.10593</strain>
    </source>
</reference>
<gene>
    <name evidence="2" type="ORF">ACFSBW_12425</name>
</gene>
<keyword evidence="3" id="KW-1185">Reference proteome</keyword>
<name>A0ABD6DBJ5_9EURY</name>
<comment type="caution">
    <text evidence="2">The sequence shown here is derived from an EMBL/GenBank/DDBJ whole genome shotgun (WGS) entry which is preliminary data.</text>
</comment>
<sequence length="748" mass="83815">MSSAYRPEGDIPDTEFEGVIFPGGREPGSLTDLQYIYGKMLELGQEPTPYAASEEYQQFLTPMEVNSIIGEEQAIIYLDVQLNREQRSVTPIGTSVVTGTKEHIDRCAFSEYEASNGVDHSITQKTSKEGGIDPDKSTYKDFSYISENKFSDIIDGWPTQDLIQPVIDDHEDGWIIEQIKSLHESEEMDELRDEIETKLTVDDSKDVTRLVSIRFYESSESVSADELSPPADPDDDRWLYPADMDVLLEAMKAQRKGKWRTKNDCDASGTAVGYVQSGAEQQVFGQGAAPLSLYTGKKRAWMPHLNRDLSAATHPFTAETSAVIGKSTPFLDACKQSAGLSLYHLPYFGGEQTPQKMRYLYELLWETYTRSDPDEDDEGVTHTPIEQFYRLIQEEVDSDHVPESIVKSLRFWTVAIVNYQSDRNRAIAEVKGGSMLATVDIAQEATGVARDLSETGLFETYTWDFATPETDFLAQITTPYWFINTTVTTTDEDDVDQNEPGYAFYKQLLQQKPISLSQLLDAYIPHLEDRYDPTADDGRRVPTLQIIQQFAQLVTLGRSGLLDVDLPETPDTDEPYCIPAQKNRSDTDLTDTDPMTDADDSADQDEDGSTDVTAKQRAIAEKEAYERMITEQPVLAESPSRRAVFTLGSLITTVSAYQSSKGTKPLNSRLSPSTITKHNVEEYVTDVLDLINTYATAENGDNIWKYETQTSQLTEDLTTMPVSEWELSSSDIQYHVALGMAFGAQTHT</sequence>
<evidence type="ECO:0000313" key="3">
    <source>
        <dbReference type="Proteomes" id="UP001597052"/>
    </source>
</evidence>
<feature type="region of interest" description="Disordered" evidence="1">
    <location>
        <begin position="565"/>
        <end position="614"/>
    </location>
</feature>
<evidence type="ECO:0000313" key="2">
    <source>
        <dbReference type="EMBL" id="MFD1642680.1"/>
    </source>
</evidence>
<feature type="compositionally biased region" description="Acidic residues" evidence="1">
    <location>
        <begin position="588"/>
        <end position="609"/>
    </location>
</feature>
<dbReference type="Pfam" id="PF09484">
    <property type="entry name" value="Cas_TM1802"/>
    <property type="match status" value="1"/>
</dbReference>
<dbReference type="InterPro" id="IPR013389">
    <property type="entry name" value="CRISPR-assoc_prot_Cas8b"/>
</dbReference>
<accession>A0ABD6DBJ5</accession>
<dbReference type="Proteomes" id="UP001597052">
    <property type="component" value="Unassembled WGS sequence"/>
</dbReference>